<name>A0ABN1TWD2_9ACTN</name>
<proteinExistence type="predicted"/>
<dbReference type="PANTHER" id="PTHR30188:SF4">
    <property type="entry name" value="PROTEIN TRIGALACTOSYLDIACYLGLYCEROL 1, CHLOROPLASTIC"/>
    <property type="match status" value="1"/>
</dbReference>
<comment type="caution">
    <text evidence="3">The sequence shown here is derived from an EMBL/GenBank/DDBJ whole genome shotgun (WGS) entry which is preliminary data.</text>
</comment>
<keyword evidence="4" id="KW-1185">Reference proteome</keyword>
<reference evidence="3 4" key="1">
    <citation type="journal article" date="2019" name="Int. J. Syst. Evol. Microbiol.">
        <title>The Global Catalogue of Microorganisms (GCM) 10K type strain sequencing project: providing services to taxonomists for standard genome sequencing and annotation.</title>
        <authorList>
            <consortium name="The Broad Institute Genomics Platform"/>
            <consortium name="The Broad Institute Genome Sequencing Center for Infectious Disease"/>
            <person name="Wu L."/>
            <person name="Ma J."/>
        </authorList>
    </citation>
    <scope>NUCLEOTIDE SEQUENCE [LARGE SCALE GENOMIC DNA]</scope>
    <source>
        <strain evidence="3 4">JCM 13008</strain>
    </source>
</reference>
<feature type="transmembrane region" description="Helical" evidence="2">
    <location>
        <begin position="263"/>
        <end position="286"/>
    </location>
</feature>
<dbReference type="EMBL" id="BAAALG010000011">
    <property type="protein sequence ID" value="GAA1105619.1"/>
    <property type="molecule type" value="Genomic_DNA"/>
</dbReference>
<keyword evidence="2" id="KW-0812">Transmembrane</keyword>
<keyword evidence="2" id="KW-0472">Membrane</keyword>
<dbReference type="Pfam" id="PF02405">
    <property type="entry name" value="MlaE"/>
    <property type="match status" value="1"/>
</dbReference>
<feature type="transmembrane region" description="Helical" evidence="2">
    <location>
        <begin position="186"/>
        <end position="212"/>
    </location>
</feature>
<dbReference type="PANTHER" id="PTHR30188">
    <property type="entry name" value="ABC TRANSPORTER PERMEASE PROTEIN-RELATED"/>
    <property type="match status" value="1"/>
</dbReference>
<dbReference type="InterPro" id="IPR030802">
    <property type="entry name" value="Permease_MalE"/>
</dbReference>
<feature type="transmembrane region" description="Helical" evidence="2">
    <location>
        <begin position="232"/>
        <end position="251"/>
    </location>
</feature>
<sequence length="299" mass="31311">MTTAPLPTPDADGSPRPGAHLGDSLTESFRDGLRSGIRANLRTWRPLEELLAMLRLGEQMITALVRSILGRRFPFEEFLLQTWFTIRVCSLPALAVSMPFGVILALQVGVLAQEVGAVSFTGAGNTLAVVRQASPMITALMLAGVAGSAICADLGARKIRDELDALEVMGIPIVERLLVPRMLATVVVAVLLNGVVMFFTILTTLTVSVVLQDLPPGAYLASVTTLAGLSDLWLSLVKAAIFAVMCTVIAAHKGLRVSAGPTGVGDAVTSAVVINFIALFAANFAISQIHSTLAGGPLG</sequence>
<feature type="transmembrane region" description="Helical" evidence="2">
    <location>
        <begin position="132"/>
        <end position="152"/>
    </location>
</feature>
<dbReference type="RefSeq" id="WP_343995156.1">
    <property type="nucleotide sequence ID" value="NZ_BAAALG010000011.1"/>
</dbReference>
<feature type="region of interest" description="Disordered" evidence="1">
    <location>
        <begin position="1"/>
        <end position="22"/>
    </location>
</feature>
<protein>
    <submittedName>
        <fullName evidence="3">ABC transporter permease</fullName>
    </submittedName>
</protein>
<keyword evidence="2" id="KW-1133">Transmembrane helix</keyword>
<evidence type="ECO:0000256" key="1">
    <source>
        <dbReference type="SAM" id="MobiDB-lite"/>
    </source>
</evidence>
<feature type="transmembrane region" description="Helical" evidence="2">
    <location>
        <begin position="90"/>
        <end position="112"/>
    </location>
</feature>
<evidence type="ECO:0000313" key="3">
    <source>
        <dbReference type="EMBL" id="GAA1105619.1"/>
    </source>
</evidence>
<organism evidence="3 4">
    <name type="scientific">Nocardioides dubius</name>
    <dbReference type="NCBI Taxonomy" id="317019"/>
    <lineage>
        <taxon>Bacteria</taxon>
        <taxon>Bacillati</taxon>
        <taxon>Actinomycetota</taxon>
        <taxon>Actinomycetes</taxon>
        <taxon>Propionibacteriales</taxon>
        <taxon>Nocardioidaceae</taxon>
        <taxon>Nocardioides</taxon>
    </lineage>
</organism>
<evidence type="ECO:0000313" key="4">
    <source>
        <dbReference type="Proteomes" id="UP001501581"/>
    </source>
</evidence>
<dbReference type="Proteomes" id="UP001501581">
    <property type="component" value="Unassembled WGS sequence"/>
</dbReference>
<gene>
    <name evidence="3" type="ORF">GCM10009668_26350</name>
</gene>
<evidence type="ECO:0000256" key="2">
    <source>
        <dbReference type="SAM" id="Phobius"/>
    </source>
</evidence>
<accession>A0ABN1TWD2</accession>